<feature type="transmembrane region" description="Helical" evidence="8">
    <location>
        <begin position="415"/>
        <end position="435"/>
    </location>
</feature>
<dbReference type="PANTHER" id="PTHR48022:SF68">
    <property type="entry name" value="MAJOR FACILITATOR SUPERFAMILY (MFS) PROFILE DOMAIN-CONTAINING PROTEIN-RELATED"/>
    <property type="match status" value="1"/>
</dbReference>
<feature type="transmembrane region" description="Helical" evidence="8">
    <location>
        <begin position="447"/>
        <end position="469"/>
    </location>
</feature>
<dbReference type="InterPro" id="IPR005828">
    <property type="entry name" value="MFS_sugar_transport-like"/>
</dbReference>
<feature type="transmembrane region" description="Helical" evidence="8">
    <location>
        <begin position="390"/>
        <end position="408"/>
    </location>
</feature>
<feature type="transmembrane region" description="Helical" evidence="8">
    <location>
        <begin position="510"/>
        <end position="530"/>
    </location>
</feature>
<evidence type="ECO:0000256" key="4">
    <source>
        <dbReference type="ARBA" id="ARBA00022692"/>
    </source>
</evidence>
<organism evidence="10 11">
    <name type="scientific">Starmerella bacillaris</name>
    <name type="common">Yeast</name>
    <name type="synonym">Candida zemplinina</name>
    <dbReference type="NCBI Taxonomy" id="1247836"/>
    <lineage>
        <taxon>Eukaryota</taxon>
        <taxon>Fungi</taxon>
        <taxon>Dikarya</taxon>
        <taxon>Ascomycota</taxon>
        <taxon>Saccharomycotina</taxon>
        <taxon>Dipodascomycetes</taxon>
        <taxon>Dipodascales</taxon>
        <taxon>Trichomonascaceae</taxon>
        <taxon>Starmerella</taxon>
    </lineage>
</organism>
<feature type="transmembrane region" description="Helical" evidence="8">
    <location>
        <begin position="265"/>
        <end position="286"/>
    </location>
</feature>
<evidence type="ECO:0000256" key="8">
    <source>
        <dbReference type="SAM" id="Phobius"/>
    </source>
</evidence>
<dbReference type="SUPFAM" id="SSF103473">
    <property type="entry name" value="MFS general substrate transporter"/>
    <property type="match status" value="1"/>
</dbReference>
<feature type="region of interest" description="Disordered" evidence="7">
    <location>
        <begin position="643"/>
        <end position="663"/>
    </location>
</feature>
<name>A0AAV5RRP5_STABA</name>
<dbReference type="GO" id="GO:0016020">
    <property type="term" value="C:membrane"/>
    <property type="evidence" value="ECO:0007669"/>
    <property type="project" value="UniProtKB-SubCell"/>
</dbReference>
<keyword evidence="4 8" id="KW-0812">Transmembrane</keyword>
<comment type="similarity">
    <text evidence="2">Belongs to the major facilitator superfamily. Sugar transporter (TC 2.A.1.1) family.</text>
</comment>
<evidence type="ECO:0000313" key="10">
    <source>
        <dbReference type="EMBL" id="GMM53209.1"/>
    </source>
</evidence>
<dbReference type="PANTHER" id="PTHR48022">
    <property type="entry name" value="PLASTIDIC GLUCOSE TRANSPORTER 4"/>
    <property type="match status" value="1"/>
</dbReference>
<evidence type="ECO:0000313" key="11">
    <source>
        <dbReference type="Proteomes" id="UP001362899"/>
    </source>
</evidence>
<feature type="transmembrane region" description="Helical" evidence="8">
    <location>
        <begin position="150"/>
        <end position="168"/>
    </location>
</feature>
<keyword evidence="6 8" id="KW-0472">Membrane</keyword>
<reference evidence="10 11" key="1">
    <citation type="journal article" date="2023" name="Elife">
        <title>Identification of key yeast species and microbe-microbe interactions impacting larval growth of Drosophila in the wild.</title>
        <authorList>
            <person name="Mure A."/>
            <person name="Sugiura Y."/>
            <person name="Maeda R."/>
            <person name="Honda K."/>
            <person name="Sakurai N."/>
            <person name="Takahashi Y."/>
            <person name="Watada M."/>
            <person name="Katoh T."/>
            <person name="Gotoh A."/>
            <person name="Gotoh Y."/>
            <person name="Taniguchi I."/>
            <person name="Nakamura K."/>
            <person name="Hayashi T."/>
            <person name="Katayama T."/>
            <person name="Uemura T."/>
            <person name="Hattori Y."/>
        </authorList>
    </citation>
    <scope>NUCLEOTIDE SEQUENCE [LARGE SCALE GENOMIC DNA]</scope>
    <source>
        <strain evidence="10 11">SB-73</strain>
    </source>
</reference>
<dbReference type="InterPro" id="IPR050360">
    <property type="entry name" value="MFS_Sugar_Transporters"/>
</dbReference>
<feature type="transmembrane region" description="Helical" evidence="8">
    <location>
        <begin position="201"/>
        <end position="223"/>
    </location>
</feature>
<protein>
    <recommendedName>
        <fullName evidence="9">Major facilitator superfamily (MFS) profile domain-containing protein</fullName>
    </recommendedName>
</protein>
<evidence type="ECO:0000256" key="7">
    <source>
        <dbReference type="SAM" id="MobiDB-lite"/>
    </source>
</evidence>
<feature type="transmembrane region" description="Helical" evidence="8">
    <location>
        <begin position="175"/>
        <end position="195"/>
    </location>
</feature>
<dbReference type="NCBIfam" id="TIGR00879">
    <property type="entry name" value="SP"/>
    <property type="match status" value="1"/>
</dbReference>
<dbReference type="Proteomes" id="UP001362899">
    <property type="component" value="Unassembled WGS sequence"/>
</dbReference>
<dbReference type="Pfam" id="PF00083">
    <property type="entry name" value="Sugar_tr"/>
    <property type="match status" value="1"/>
</dbReference>
<dbReference type="AlphaFoldDB" id="A0AAV5RRP5"/>
<feature type="transmembrane region" description="Helical" evidence="8">
    <location>
        <begin position="348"/>
        <end position="370"/>
    </location>
</feature>
<dbReference type="EMBL" id="BTGC01000008">
    <property type="protein sequence ID" value="GMM53209.1"/>
    <property type="molecule type" value="Genomic_DNA"/>
</dbReference>
<gene>
    <name evidence="10" type="ORF">DASB73_041720</name>
</gene>
<proteinExistence type="inferred from homology"/>
<accession>A0AAV5RRP5</accession>
<evidence type="ECO:0000256" key="6">
    <source>
        <dbReference type="ARBA" id="ARBA00023136"/>
    </source>
</evidence>
<dbReference type="PROSITE" id="PS00216">
    <property type="entry name" value="SUGAR_TRANSPORT_1"/>
    <property type="match status" value="1"/>
</dbReference>
<evidence type="ECO:0000256" key="5">
    <source>
        <dbReference type="ARBA" id="ARBA00022989"/>
    </source>
</evidence>
<comment type="subcellular location">
    <subcellularLocation>
        <location evidence="1">Membrane</location>
        <topology evidence="1">Multi-pass membrane protein</topology>
    </subcellularLocation>
</comment>
<sequence length="726" mass="80260">MFKQLKDCIFPRNHQSKLEDEDFRESIVSDKPAANKIKDKCISSVRSVESSVSTRSNASSSSNRLDCNKETALEEVESVDDEDDIPKFTHIMVAAIAAASVNYAMHGYNNLVTNGILASGAFLKQFPSIDTLHTTPETAFTHSRMQGLTVGVYQLGCALGAILCCFLSDHFGRKPLIHVIGFLNIVGVVLQTSAFNIGHLMAGRIITGIGVGAGHATFPLYLAECIPSELRGKSVLCCASASSAGNFIGAVMGVAFYFVHTTAQWRTPLGLELILSVLTFVLPFWCPESPRLLIRKRKFDAACYNYAKISGEKADSNHVRQEMKKLELAMEAAGDQSQEHPPRLKYRFLLAIFIQCMATLSGIDTITFFSTQTFERQLHFSQLSSRFFTMGLQGFQWIFSTLVIFLIDSFGRRKLVMGCSISMACAMASLCGLTWQGATESMFKGAILFYFIIMCVYPLGYNLVPSLIAAELSPATYRHKITAVAMSLHFCFGFMITMITPIAFESIHSRYYFVFLATNMSAFIIVTLLFPETKGFALEDIEQMFLNKKYLAIGPDPLKPRHISIEKEIIQKRNDILLQSIQSLSSARSNVENSTDMNNEQQQSTTLPGLRCTRATTDALDSILLPTDKNINQSVEIEDIGVQPSLVSSPNATSTQSNDENHEEAYNGISSELTPSIIQNVIGKTANVLFDEEEIKRAAAIEAKRRIKSARRRSALSGDWGNIGSL</sequence>
<evidence type="ECO:0000256" key="1">
    <source>
        <dbReference type="ARBA" id="ARBA00004141"/>
    </source>
</evidence>
<feature type="transmembrane region" description="Helical" evidence="8">
    <location>
        <begin position="481"/>
        <end position="504"/>
    </location>
</feature>
<feature type="transmembrane region" description="Helical" evidence="8">
    <location>
        <begin position="235"/>
        <end position="259"/>
    </location>
</feature>
<dbReference type="GO" id="GO:0005351">
    <property type="term" value="F:carbohydrate:proton symporter activity"/>
    <property type="evidence" value="ECO:0007669"/>
    <property type="project" value="TreeGrafter"/>
</dbReference>
<dbReference type="InterPro" id="IPR036259">
    <property type="entry name" value="MFS_trans_sf"/>
</dbReference>
<dbReference type="PROSITE" id="PS50850">
    <property type="entry name" value="MFS"/>
    <property type="match status" value="1"/>
</dbReference>
<dbReference type="Gene3D" id="1.20.1250.20">
    <property type="entry name" value="MFS general substrate transporter like domains"/>
    <property type="match status" value="1"/>
</dbReference>
<dbReference type="InterPro" id="IPR020846">
    <property type="entry name" value="MFS_dom"/>
</dbReference>
<comment type="caution">
    <text evidence="10">The sequence shown here is derived from an EMBL/GenBank/DDBJ whole genome shotgun (WGS) entry which is preliminary data.</text>
</comment>
<feature type="domain" description="Major facilitator superfamily (MFS) profile" evidence="9">
    <location>
        <begin position="95"/>
        <end position="534"/>
    </location>
</feature>
<dbReference type="InterPro" id="IPR003663">
    <property type="entry name" value="Sugar/inositol_transpt"/>
</dbReference>
<feature type="compositionally biased region" description="Polar residues" evidence="7">
    <location>
        <begin position="645"/>
        <end position="658"/>
    </location>
</feature>
<evidence type="ECO:0000256" key="3">
    <source>
        <dbReference type="ARBA" id="ARBA00022448"/>
    </source>
</evidence>
<keyword evidence="3" id="KW-0813">Transport</keyword>
<dbReference type="PROSITE" id="PS00217">
    <property type="entry name" value="SUGAR_TRANSPORT_2"/>
    <property type="match status" value="1"/>
</dbReference>
<evidence type="ECO:0000256" key="2">
    <source>
        <dbReference type="ARBA" id="ARBA00010992"/>
    </source>
</evidence>
<dbReference type="InterPro" id="IPR005829">
    <property type="entry name" value="Sugar_transporter_CS"/>
</dbReference>
<evidence type="ECO:0000259" key="9">
    <source>
        <dbReference type="PROSITE" id="PS50850"/>
    </source>
</evidence>
<keyword evidence="5 8" id="KW-1133">Transmembrane helix</keyword>
<keyword evidence="11" id="KW-1185">Reference proteome</keyword>